<keyword evidence="17" id="KW-0539">Nucleus</keyword>
<feature type="domain" description="SAP" evidence="23">
    <location>
        <begin position="549"/>
        <end position="583"/>
    </location>
</feature>
<dbReference type="InterPro" id="IPR006164">
    <property type="entry name" value="DNA_bd_Ku70/Ku80"/>
</dbReference>
<keyword evidence="6" id="KW-0547">Nucleotide-binding</keyword>
<comment type="catalytic activity">
    <reaction evidence="20">
        <text>L-seryl-[protein] + ATP = O-phospho-L-seryl-[protein] + ADP + H(+)</text>
        <dbReference type="Rhea" id="RHEA:17989"/>
        <dbReference type="Rhea" id="RHEA-COMP:9863"/>
        <dbReference type="Rhea" id="RHEA-COMP:11604"/>
        <dbReference type="ChEBI" id="CHEBI:15378"/>
        <dbReference type="ChEBI" id="CHEBI:29999"/>
        <dbReference type="ChEBI" id="CHEBI:30616"/>
        <dbReference type="ChEBI" id="CHEBI:83421"/>
        <dbReference type="ChEBI" id="CHEBI:456216"/>
        <dbReference type="EC" id="2.7.11.1"/>
    </reaction>
</comment>
<evidence type="ECO:0000256" key="2">
    <source>
        <dbReference type="ARBA" id="ARBA00004167"/>
    </source>
</evidence>
<dbReference type="PROSITE" id="PS50800">
    <property type="entry name" value="SAP"/>
    <property type="match status" value="1"/>
</dbReference>
<keyword evidence="14" id="KW-0233">DNA recombination</keyword>
<evidence type="ECO:0000256" key="12">
    <source>
        <dbReference type="ARBA" id="ARBA00023125"/>
    </source>
</evidence>
<evidence type="ECO:0000256" key="20">
    <source>
        <dbReference type="ARBA" id="ARBA00048679"/>
    </source>
</evidence>
<evidence type="ECO:0000256" key="3">
    <source>
        <dbReference type="ARBA" id="ARBA00005240"/>
    </source>
</evidence>
<dbReference type="Gene3D" id="1.10.720.30">
    <property type="entry name" value="SAP domain"/>
    <property type="match status" value="1"/>
</dbReference>
<evidence type="ECO:0000256" key="16">
    <source>
        <dbReference type="ARBA" id="ARBA00023204"/>
    </source>
</evidence>
<dbReference type="SUPFAM" id="SSF53300">
    <property type="entry name" value="vWA-like"/>
    <property type="match status" value="1"/>
</dbReference>
<name>A0A1R3JCH7_9ROSI</name>
<protein>
    <recommendedName>
        <fullName evidence="23">SAP domain-containing protein</fullName>
    </recommendedName>
</protein>
<comment type="caution">
    <text evidence="24">The sequence shown here is derived from an EMBL/GenBank/DDBJ whole genome shotgun (WGS) entry which is preliminary data.</text>
</comment>
<dbReference type="SMART" id="SM00559">
    <property type="entry name" value="Ku78"/>
    <property type="match status" value="1"/>
</dbReference>
<keyword evidence="9" id="KW-0347">Helicase</keyword>
<keyword evidence="16" id="KW-0234">DNA repair</keyword>
<gene>
    <name evidence="24" type="ORF">COLO4_17513</name>
</gene>
<evidence type="ECO:0000256" key="21">
    <source>
        <dbReference type="SAM" id="MobiDB-lite"/>
    </source>
</evidence>
<dbReference type="SUPFAM" id="SSF68906">
    <property type="entry name" value="SAP domain"/>
    <property type="match status" value="1"/>
</dbReference>
<dbReference type="Pfam" id="PF13947">
    <property type="entry name" value="GUB_WAK_bind"/>
    <property type="match status" value="2"/>
</dbReference>
<proteinExistence type="inferred from homology"/>
<dbReference type="Gene3D" id="2.40.290.10">
    <property type="match status" value="1"/>
</dbReference>
<dbReference type="InterPro" id="IPR005160">
    <property type="entry name" value="Ku_C"/>
</dbReference>
<dbReference type="Pfam" id="PF02037">
    <property type="entry name" value="SAP"/>
    <property type="match status" value="1"/>
</dbReference>
<keyword evidence="25" id="KW-1185">Reference proteome</keyword>
<dbReference type="PANTHER" id="PTHR12604:SF2">
    <property type="entry name" value="X-RAY REPAIR CROSS-COMPLEMENTING PROTEIN 6"/>
    <property type="match status" value="1"/>
</dbReference>
<dbReference type="Proteomes" id="UP000187203">
    <property type="component" value="Unassembled WGS sequence"/>
</dbReference>
<dbReference type="Pfam" id="PF03731">
    <property type="entry name" value="Ku_N"/>
    <property type="match status" value="1"/>
</dbReference>
<dbReference type="GO" id="GO:0006310">
    <property type="term" value="P:DNA recombination"/>
    <property type="evidence" value="ECO:0007669"/>
    <property type="project" value="UniProtKB-KW"/>
</dbReference>
<evidence type="ECO:0000256" key="22">
    <source>
        <dbReference type="SAM" id="Phobius"/>
    </source>
</evidence>
<evidence type="ECO:0000256" key="9">
    <source>
        <dbReference type="ARBA" id="ARBA00022806"/>
    </source>
</evidence>
<dbReference type="InterPro" id="IPR005161">
    <property type="entry name" value="Ku_N"/>
</dbReference>
<dbReference type="SMART" id="SM00513">
    <property type="entry name" value="SAP"/>
    <property type="match status" value="1"/>
</dbReference>
<dbReference type="OrthoDB" id="3249161at2759"/>
<keyword evidence="4 22" id="KW-0812">Transmembrane</keyword>
<dbReference type="EMBL" id="AWUE01016353">
    <property type="protein sequence ID" value="OMO92530.1"/>
    <property type="molecule type" value="Genomic_DNA"/>
</dbReference>
<dbReference type="GO" id="GO:0006303">
    <property type="term" value="P:double-strand break repair via nonhomologous end joining"/>
    <property type="evidence" value="ECO:0007669"/>
    <property type="project" value="InterPro"/>
</dbReference>
<keyword evidence="13 22" id="KW-0472">Membrane</keyword>
<keyword evidence="15" id="KW-0325">Glycoprotein</keyword>
<feature type="compositionally biased region" description="Acidic residues" evidence="21">
    <location>
        <begin position="1"/>
        <end position="18"/>
    </location>
</feature>
<evidence type="ECO:0000256" key="11">
    <source>
        <dbReference type="ARBA" id="ARBA00022989"/>
    </source>
</evidence>
<dbReference type="STRING" id="93759.A0A1R3JCH7"/>
<dbReference type="GO" id="GO:0042162">
    <property type="term" value="F:telomeric DNA binding"/>
    <property type="evidence" value="ECO:0007669"/>
    <property type="project" value="InterPro"/>
</dbReference>
<keyword evidence="10" id="KW-0067">ATP-binding</keyword>
<evidence type="ECO:0000256" key="6">
    <source>
        <dbReference type="ARBA" id="ARBA00022741"/>
    </source>
</evidence>
<dbReference type="Pfam" id="PF14380">
    <property type="entry name" value="WAK_assoc"/>
    <property type="match status" value="2"/>
</dbReference>
<feature type="transmembrane region" description="Helical" evidence="22">
    <location>
        <begin position="824"/>
        <end position="845"/>
    </location>
</feature>
<dbReference type="SUPFAM" id="SSF100939">
    <property type="entry name" value="SPOC domain-like"/>
    <property type="match status" value="1"/>
</dbReference>
<dbReference type="FunFam" id="1.10.720.30:FF:000021">
    <property type="entry name" value="ATP-dependent DNA helicase 2 subunit KU70"/>
    <property type="match status" value="1"/>
</dbReference>
<dbReference type="AlphaFoldDB" id="A0A1R3JCH7"/>
<evidence type="ECO:0000256" key="13">
    <source>
        <dbReference type="ARBA" id="ARBA00023136"/>
    </source>
</evidence>
<keyword evidence="5" id="KW-0732">Signal</keyword>
<dbReference type="CDD" id="cd00788">
    <property type="entry name" value="KU70"/>
    <property type="match status" value="1"/>
</dbReference>
<evidence type="ECO:0000256" key="18">
    <source>
        <dbReference type="ARBA" id="ARBA00047899"/>
    </source>
</evidence>
<dbReference type="InterPro" id="IPR036465">
    <property type="entry name" value="vWFA_dom_sf"/>
</dbReference>
<dbReference type="InterPro" id="IPR006165">
    <property type="entry name" value="Ku70"/>
</dbReference>
<dbReference type="FunFam" id="3.40.50.410:FF:000068">
    <property type="entry name" value="ATP-dependent DNA helicase 2 subunit KU70"/>
    <property type="match status" value="1"/>
</dbReference>
<evidence type="ECO:0000256" key="17">
    <source>
        <dbReference type="ARBA" id="ARBA00023242"/>
    </source>
</evidence>
<evidence type="ECO:0000256" key="10">
    <source>
        <dbReference type="ARBA" id="ARBA00022840"/>
    </source>
</evidence>
<evidence type="ECO:0000313" key="25">
    <source>
        <dbReference type="Proteomes" id="UP000187203"/>
    </source>
</evidence>
<dbReference type="InterPro" id="IPR032872">
    <property type="entry name" value="WAK_assoc_C"/>
</dbReference>
<dbReference type="Pfam" id="PF03730">
    <property type="entry name" value="Ku_C"/>
    <property type="match status" value="1"/>
</dbReference>
<dbReference type="GO" id="GO:0003678">
    <property type="term" value="F:DNA helicase activity"/>
    <property type="evidence" value="ECO:0007669"/>
    <property type="project" value="UniProtKB-EC"/>
</dbReference>
<dbReference type="PANTHER" id="PTHR12604">
    <property type="entry name" value="KU AUTOANTIGEN DNA HELICASE"/>
    <property type="match status" value="1"/>
</dbReference>
<dbReference type="GO" id="GO:0003690">
    <property type="term" value="F:double-stranded DNA binding"/>
    <property type="evidence" value="ECO:0007669"/>
    <property type="project" value="TreeGrafter"/>
</dbReference>
<comment type="catalytic activity">
    <reaction evidence="19">
        <text>ATP + H2O = ADP + phosphate + H(+)</text>
        <dbReference type="Rhea" id="RHEA:13065"/>
        <dbReference type="ChEBI" id="CHEBI:15377"/>
        <dbReference type="ChEBI" id="CHEBI:15378"/>
        <dbReference type="ChEBI" id="CHEBI:30616"/>
        <dbReference type="ChEBI" id="CHEBI:43474"/>
        <dbReference type="ChEBI" id="CHEBI:456216"/>
        <dbReference type="EC" id="3.6.4.12"/>
    </reaction>
</comment>
<keyword evidence="7" id="KW-0227">DNA damage</keyword>
<evidence type="ECO:0000256" key="15">
    <source>
        <dbReference type="ARBA" id="ARBA00023180"/>
    </source>
</evidence>
<comment type="catalytic activity">
    <reaction evidence="18">
        <text>L-threonyl-[protein] + ATP = O-phospho-L-threonyl-[protein] + ADP + H(+)</text>
        <dbReference type="Rhea" id="RHEA:46608"/>
        <dbReference type="Rhea" id="RHEA-COMP:11060"/>
        <dbReference type="Rhea" id="RHEA-COMP:11605"/>
        <dbReference type="ChEBI" id="CHEBI:15378"/>
        <dbReference type="ChEBI" id="CHEBI:30013"/>
        <dbReference type="ChEBI" id="CHEBI:30616"/>
        <dbReference type="ChEBI" id="CHEBI:61977"/>
        <dbReference type="ChEBI" id="CHEBI:456216"/>
        <dbReference type="EC" id="2.7.11.1"/>
    </reaction>
</comment>
<accession>A0A1R3JCH7</accession>
<comment type="similarity">
    <text evidence="3">Belongs to the ku70 family.</text>
</comment>
<dbReference type="GO" id="GO:0003684">
    <property type="term" value="F:damaged DNA binding"/>
    <property type="evidence" value="ECO:0007669"/>
    <property type="project" value="InterPro"/>
</dbReference>
<dbReference type="CDD" id="cd01458">
    <property type="entry name" value="vWA_ku"/>
    <property type="match status" value="1"/>
</dbReference>
<reference evidence="25" key="1">
    <citation type="submission" date="2013-09" db="EMBL/GenBank/DDBJ databases">
        <title>Corchorus olitorius genome sequencing.</title>
        <authorList>
            <person name="Alam M."/>
            <person name="Haque M.S."/>
            <person name="Islam M.S."/>
            <person name="Emdad E.M."/>
            <person name="Islam M.M."/>
            <person name="Ahmed B."/>
            <person name="Halim A."/>
            <person name="Hossen Q.M.M."/>
            <person name="Hossain M.Z."/>
            <person name="Ahmed R."/>
            <person name="Khan M.M."/>
            <person name="Islam R."/>
            <person name="Rashid M.M."/>
            <person name="Khan S.A."/>
            <person name="Rahman M.S."/>
            <person name="Alam M."/>
            <person name="Yahiya A.S."/>
            <person name="Khan M.S."/>
            <person name="Azam M.S."/>
            <person name="Haque T."/>
            <person name="Lashkar M.Z.H."/>
            <person name="Akhand A.I."/>
            <person name="Morshed G."/>
            <person name="Roy S."/>
            <person name="Uddin K.S."/>
            <person name="Rabeya T."/>
            <person name="Hossain A.S."/>
            <person name="Chowdhury A."/>
            <person name="Snigdha A.R."/>
            <person name="Mortoza M.S."/>
            <person name="Matin S.A."/>
            <person name="Hoque S.M.E."/>
            <person name="Islam M.K."/>
            <person name="Roy D.K."/>
            <person name="Haider R."/>
            <person name="Moosa M.M."/>
            <person name="Elias S.M."/>
            <person name="Hasan A.M."/>
            <person name="Jahan S."/>
            <person name="Shafiuddin M."/>
            <person name="Mahmood N."/>
            <person name="Shommy N.S."/>
        </authorList>
    </citation>
    <scope>NUCLEOTIDE SEQUENCE [LARGE SCALE GENOMIC DNA]</scope>
    <source>
        <strain evidence="25">cv. O-4</strain>
    </source>
</reference>
<comment type="subcellular location">
    <subcellularLocation>
        <location evidence="2">Membrane</location>
        <topology evidence="2">Single-pass membrane protein</topology>
    </subcellularLocation>
    <subcellularLocation>
        <location evidence="1">Nucleus</location>
    </subcellularLocation>
</comment>
<evidence type="ECO:0000256" key="1">
    <source>
        <dbReference type="ARBA" id="ARBA00004123"/>
    </source>
</evidence>
<evidence type="ECO:0000256" key="7">
    <source>
        <dbReference type="ARBA" id="ARBA00022763"/>
    </source>
</evidence>
<evidence type="ECO:0000256" key="8">
    <source>
        <dbReference type="ARBA" id="ARBA00022801"/>
    </source>
</evidence>
<dbReference type="GO" id="GO:0030247">
    <property type="term" value="F:polysaccharide binding"/>
    <property type="evidence" value="ECO:0007669"/>
    <property type="project" value="InterPro"/>
</dbReference>
<dbReference type="FunFam" id="1.10.1600.10:FF:000003">
    <property type="entry name" value="ATP-dependent DNA helicase 2 subunit KU70"/>
    <property type="match status" value="1"/>
</dbReference>
<evidence type="ECO:0000256" key="14">
    <source>
        <dbReference type="ARBA" id="ARBA00023172"/>
    </source>
</evidence>
<sequence>MDLDPEDVFKDDEDDPDNESFQQSESSKEYVVYLVDASPKMFSTSCPGQDQEESHFRAAISCIAESLKTMIISRSYDEVAICFFNTKEKKNLQDLNGVFVFNVPEREHLDRPTARLIKEFDGIEESFMKEIGSQYGIVPGSRENSLYNALWAAQALLRKGSAKTADKRILLFTNEDDPFGSLHGAAKADMTRTTLQRAKDAQDLGISIELLPLSRPDEEFNVSAFYADLLGLDGEEVAQFMPSAGQKLEDMKDQLRKRAITWLDSVTNRPLKIERSLICEDTGALIEEPPKRFQSYRNLFYNFFLPDQTAPPRALFSDYVKFSVDEISEMKRISPGKLHLLGFKPLSCLKDYHNLRPSTFVYPSDQEVVGSTCIFIALHRSMLRHKRFAVAFHGSVSHPQLVALVAQDETTRPDGQIFPDTEDDAPEADEEQIQKAAALIKRIDVKDFSVCQFANPALQRHYAVLQALALEEDDIPETVDETLPDEEGLARPTVLKAIEAFKLSVYGEHYDEESDHLDKGDASRKRKAEDAAKLSANYDWGNLADNGQLKDLTVAALKTYLNAHNLPVTGKKEALISRILTHMGNKTFKCGNIQNVTFPFWGGDRAESCGHPELELTCQGGIPQISIMSVNYQVIEINIDIQAFTVARTDYLENLCPQKLANTTLDFTLLDYAWNLENVTLYYDCPRISNQSSGFPSQFNCSNNGSTGVLNYYMIASAFGNLSAESKGGLGNCRSNVIVPAFYTAAQTIVTNPTPDTVILPLRNGFGLKWNANIASKCQACDASGGRCGYNKTSSGFTCYCPDHTDSSTCNSPGTNGMSLKIKLIIGFGVAGAAILVVCLMVFTIRHKKQNIVLMNFQKGRKKNSERIEAFIMNKKFQCGNLQEVSFPFWGGDRPEECGYPELKLTCHGGVPQISLMSVSYQVIEINMDILAFTVARTDYLTNLCPQQLINTTFSFSLLWAWNLENVTLYYDCPRDINIVSQSSSGFPSQFNCSNRGTGLLLNYFVTDSAFQNLSAEVKGDLSTCQNNVVVPVFYTVAQSIEANPTLDDMIQPLRNGFGLKWNEKFYSKCQACNASGGVCGFDSIEFLCYCPNHTDSSNCLQSGLFTTMNTVF</sequence>
<dbReference type="InterPro" id="IPR047087">
    <property type="entry name" value="KU70_core_dom"/>
</dbReference>
<dbReference type="GO" id="GO:0000723">
    <property type="term" value="P:telomere maintenance"/>
    <property type="evidence" value="ECO:0007669"/>
    <property type="project" value="InterPro"/>
</dbReference>
<dbReference type="GO" id="GO:0004674">
    <property type="term" value="F:protein serine/threonine kinase activity"/>
    <property type="evidence" value="ECO:0007669"/>
    <property type="project" value="UniProtKB-KW"/>
</dbReference>
<dbReference type="GO" id="GO:0005524">
    <property type="term" value="F:ATP binding"/>
    <property type="evidence" value="ECO:0007669"/>
    <property type="project" value="UniProtKB-KW"/>
</dbReference>
<dbReference type="Gene3D" id="3.40.50.410">
    <property type="entry name" value="von Willebrand factor, type A domain"/>
    <property type="match status" value="1"/>
</dbReference>
<dbReference type="GO" id="GO:0016787">
    <property type="term" value="F:hydrolase activity"/>
    <property type="evidence" value="ECO:0007669"/>
    <property type="project" value="UniProtKB-KW"/>
</dbReference>
<evidence type="ECO:0000259" key="23">
    <source>
        <dbReference type="PROSITE" id="PS50800"/>
    </source>
</evidence>
<evidence type="ECO:0000313" key="24">
    <source>
        <dbReference type="EMBL" id="OMO92530.1"/>
    </source>
</evidence>
<evidence type="ECO:0000256" key="5">
    <source>
        <dbReference type="ARBA" id="ARBA00022729"/>
    </source>
</evidence>
<dbReference type="GO" id="GO:0043564">
    <property type="term" value="C:Ku70:Ku80 complex"/>
    <property type="evidence" value="ECO:0007669"/>
    <property type="project" value="InterPro"/>
</dbReference>
<dbReference type="InterPro" id="IPR003034">
    <property type="entry name" value="SAP_dom"/>
</dbReference>
<organism evidence="24 25">
    <name type="scientific">Corchorus olitorius</name>
    <dbReference type="NCBI Taxonomy" id="93759"/>
    <lineage>
        <taxon>Eukaryota</taxon>
        <taxon>Viridiplantae</taxon>
        <taxon>Streptophyta</taxon>
        <taxon>Embryophyta</taxon>
        <taxon>Tracheophyta</taxon>
        <taxon>Spermatophyta</taxon>
        <taxon>Magnoliopsida</taxon>
        <taxon>eudicotyledons</taxon>
        <taxon>Gunneridae</taxon>
        <taxon>Pentapetalae</taxon>
        <taxon>rosids</taxon>
        <taxon>malvids</taxon>
        <taxon>Malvales</taxon>
        <taxon>Malvaceae</taxon>
        <taxon>Grewioideae</taxon>
        <taxon>Apeibeae</taxon>
        <taxon>Corchorus</taxon>
    </lineage>
</organism>
<dbReference type="InterPro" id="IPR036361">
    <property type="entry name" value="SAP_dom_sf"/>
</dbReference>
<keyword evidence="11 22" id="KW-1133">Transmembrane helix</keyword>
<evidence type="ECO:0000256" key="4">
    <source>
        <dbReference type="ARBA" id="ARBA00022692"/>
    </source>
</evidence>
<dbReference type="NCBIfam" id="TIGR00578">
    <property type="entry name" value="ku70"/>
    <property type="match status" value="1"/>
</dbReference>
<keyword evidence="8" id="KW-0378">Hydrolase</keyword>
<keyword evidence="12" id="KW-0238">DNA-binding</keyword>
<dbReference type="InterPro" id="IPR025287">
    <property type="entry name" value="WAK_GUB"/>
</dbReference>
<dbReference type="GO" id="GO:0016020">
    <property type="term" value="C:membrane"/>
    <property type="evidence" value="ECO:0007669"/>
    <property type="project" value="UniProtKB-SubCell"/>
</dbReference>
<evidence type="ECO:0000256" key="19">
    <source>
        <dbReference type="ARBA" id="ARBA00047995"/>
    </source>
</evidence>
<dbReference type="InterPro" id="IPR016194">
    <property type="entry name" value="SPOC-like_C_dom_sf"/>
</dbReference>
<feature type="region of interest" description="Disordered" evidence="21">
    <location>
        <begin position="1"/>
        <end position="27"/>
    </location>
</feature>